<sequence length="384" mass="40133">MNMPLRGSTAIVGIGMSGFPALPPGSSPLDAMALAIADALHDAGIRLHEIDGVFAAGLQLFMPTLSICEYLGIEPRYSDSTQVGGGSFVAHLNHAQAAISAGLCEVALIAYGSTQRSSGGQFKTHSEPNPYETPYDYPGPVAAYALMAQRHMHQYGTTREHLAAVAVSARRWAQLNPLALDKRQLSVADVLGARYVATPFTVRDCCLVTDGGGAVILMSAARAAHCRQPPVYVLGVGESVTHRSVAQMADLTCTGAVQSGARAFHQAGITPKDVDVAQLYDAFTIMPVLFAEDLGFCAKGDGGRFLADGRIDPGGTFPMNTNGGGLSFGHPGMFGIYTIIESVQQLRGDCGARQVKGAEVALAHAPGGYMSSNSTAIFGTEATL</sequence>
<dbReference type="InterPro" id="IPR055140">
    <property type="entry name" value="Thiolase_C_2"/>
</dbReference>
<name>A0A0G3EVC9_9BURK</name>
<dbReference type="OrthoDB" id="9790314at2"/>
<dbReference type="GO" id="GO:0003988">
    <property type="term" value="F:acetyl-CoA C-acyltransferase activity"/>
    <property type="evidence" value="ECO:0007669"/>
    <property type="project" value="UniProtKB-ARBA"/>
</dbReference>
<dbReference type="InterPro" id="IPR002155">
    <property type="entry name" value="Thiolase"/>
</dbReference>
<organism evidence="2 3">
    <name type="scientific">Pandoraea thiooxydans</name>
    <dbReference type="NCBI Taxonomy" id="445709"/>
    <lineage>
        <taxon>Bacteria</taxon>
        <taxon>Pseudomonadati</taxon>
        <taxon>Pseudomonadota</taxon>
        <taxon>Betaproteobacteria</taxon>
        <taxon>Burkholderiales</taxon>
        <taxon>Burkholderiaceae</taxon>
        <taxon>Pandoraea</taxon>
    </lineage>
</organism>
<reference evidence="3" key="1">
    <citation type="submission" date="2015-06" db="EMBL/GenBank/DDBJ databases">
        <authorList>
            <person name="Lim Y.L."/>
            <person name="Ee R."/>
            <person name="Yong D."/>
            <person name="How K.Y."/>
            <person name="Yin W.F."/>
            <person name="Chan K.G."/>
        </authorList>
    </citation>
    <scope>NUCLEOTIDE SEQUENCE [LARGE SCALE GENOMIC DNA]</scope>
    <source>
        <strain evidence="3">DSM 25325</strain>
    </source>
</reference>
<evidence type="ECO:0000259" key="1">
    <source>
        <dbReference type="Pfam" id="PF22691"/>
    </source>
</evidence>
<dbReference type="InterPro" id="IPR016039">
    <property type="entry name" value="Thiolase-like"/>
</dbReference>
<dbReference type="PANTHER" id="PTHR42870:SF1">
    <property type="entry name" value="NON-SPECIFIC LIPID-TRANSFER PROTEIN-LIKE 2"/>
    <property type="match status" value="1"/>
</dbReference>
<dbReference type="KEGG" id="ptx:ABW99_15075"/>
<dbReference type="CDD" id="cd00829">
    <property type="entry name" value="SCP-x_thiolase"/>
    <property type="match status" value="1"/>
</dbReference>
<dbReference type="AlphaFoldDB" id="A0A0G3EVC9"/>
<dbReference type="PATRIC" id="fig|445709.3.peg.3188"/>
<gene>
    <name evidence="2" type="ORF">ABW99_15075</name>
</gene>
<dbReference type="Proteomes" id="UP000036700">
    <property type="component" value="Chromosome"/>
</dbReference>
<dbReference type="STRING" id="445709.ABW99_15075"/>
<protein>
    <submittedName>
        <fullName evidence="2">Thiolase</fullName>
    </submittedName>
</protein>
<dbReference type="PANTHER" id="PTHR42870">
    <property type="entry name" value="ACETYL-COA C-ACETYLTRANSFERASE"/>
    <property type="match status" value="1"/>
</dbReference>
<keyword evidence="3" id="KW-1185">Reference proteome</keyword>
<feature type="domain" description="Thiolase C-terminal" evidence="1">
    <location>
        <begin position="237"/>
        <end position="380"/>
    </location>
</feature>
<dbReference type="Gene3D" id="3.40.47.10">
    <property type="match status" value="1"/>
</dbReference>
<proteinExistence type="predicted"/>
<dbReference type="NCBIfam" id="NF004811">
    <property type="entry name" value="PRK06158.1"/>
    <property type="match status" value="1"/>
</dbReference>
<dbReference type="SUPFAM" id="SSF53901">
    <property type="entry name" value="Thiolase-like"/>
    <property type="match status" value="2"/>
</dbReference>
<dbReference type="PIRSF" id="PIRSF000429">
    <property type="entry name" value="Ac-CoA_Ac_transf"/>
    <property type="match status" value="1"/>
</dbReference>
<dbReference type="Pfam" id="PF22691">
    <property type="entry name" value="Thiolase_C_1"/>
    <property type="match status" value="1"/>
</dbReference>
<accession>A0A0G3EVC9</accession>
<evidence type="ECO:0000313" key="2">
    <source>
        <dbReference type="EMBL" id="AKJ69342.1"/>
    </source>
</evidence>
<evidence type="ECO:0000313" key="3">
    <source>
        <dbReference type="Proteomes" id="UP000036700"/>
    </source>
</evidence>
<dbReference type="EMBL" id="CP011568">
    <property type="protein sequence ID" value="AKJ69342.1"/>
    <property type="molecule type" value="Genomic_DNA"/>
</dbReference>
<dbReference type="RefSeq" id="WP_047215240.1">
    <property type="nucleotide sequence ID" value="NZ_CP011568.3"/>
</dbReference>